<evidence type="ECO:0000313" key="2">
    <source>
        <dbReference type="Proteomes" id="UP001054821"/>
    </source>
</evidence>
<dbReference type="AlphaFoldDB" id="A0AAD4UPS9"/>
<proteinExistence type="predicted"/>
<accession>A0AAD4UPS9</accession>
<gene>
    <name evidence="1" type="ORF">L3X38_045500</name>
</gene>
<organism evidence="1 2">
    <name type="scientific">Prunus dulcis</name>
    <name type="common">Almond</name>
    <name type="synonym">Amygdalus dulcis</name>
    <dbReference type="NCBI Taxonomy" id="3755"/>
    <lineage>
        <taxon>Eukaryota</taxon>
        <taxon>Viridiplantae</taxon>
        <taxon>Streptophyta</taxon>
        <taxon>Embryophyta</taxon>
        <taxon>Tracheophyta</taxon>
        <taxon>Spermatophyta</taxon>
        <taxon>Magnoliopsida</taxon>
        <taxon>eudicotyledons</taxon>
        <taxon>Gunneridae</taxon>
        <taxon>Pentapetalae</taxon>
        <taxon>rosids</taxon>
        <taxon>fabids</taxon>
        <taxon>Rosales</taxon>
        <taxon>Rosaceae</taxon>
        <taxon>Amygdaloideae</taxon>
        <taxon>Amygdaleae</taxon>
        <taxon>Prunus</taxon>
    </lineage>
</organism>
<comment type="caution">
    <text evidence="1">The sequence shown here is derived from an EMBL/GenBank/DDBJ whole genome shotgun (WGS) entry which is preliminary data.</text>
</comment>
<evidence type="ECO:0000313" key="1">
    <source>
        <dbReference type="EMBL" id="KAI5311150.1"/>
    </source>
</evidence>
<protein>
    <submittedName>
        <fullName evidence="1">Uncharacterized protein</fullName>
    </submittedName>
</protein>
<sequence>LSPSANSITKKLLPPPSTPSLLIYPPSDRYRVIF</sequence>
<name>A0AAD4UPS9_PRUDU</name>
<dbReference type="Proteomes" id="UP001054821">
    <property type="component" value="Unassembled WGS sequence"/>
</dbReference>
<keyword evidence="2" id="KW-1185">Reference proteome</keyword>
<dbReference type="EMBL" id="JAJFAZ020000086">
    <property type="protein sequence ID" value="KAI5311150.1"/>
    <property type="molecule type" value="Genomic_DNA"/>
</dbReference>
<feature type="non-terminal residue" evidence="1">
    <location>
        <position position="1"/>
    </location>
</feature>
<reference evidence="1 2" key="1">
    <citation type="journal article" date="2022" name="G3 (Bethesda)">
        <title>Whole-genome sequence and methylome profiling of the almond [Prunus dulcis (Mill.) D.A. Webb] cultivar 'Nonpareil'.</title>
        <authorList>
            <person name="D'Amico-Willman K.M."/>
            <person name="Ouma W.Z."/>
            <person name="Meulia T."/>
            <person name="Sideli G.M."/>
            <person name="Gradziel T.M."/>
            <person name="Fresnedo-Ramirez J."/>
        </authorList>
    </citation>
    <scope>NUCLEOTIDE SEQUENCE [LARGE SCALE GENOMIC DNA]</scope>
    <source>
        <strain evidence="1">Clone GOH B32 T37-40</strain>
    </source>
</reference>